<organism evidence="3 4">
    <name type="scientific">Selenomonas ruminantium</name>
    <dbReference type="NCBI Taxonomy" id="971"/>
    <lineage>
        <taxon>Bacteria</taxon>
        <taxon>Bacillati</taxon>
        <taxon>Bacillota</taxon>
        <taxon>Negativicutes</taxon>
        <taxon>Selenomonadales</taxon>
        <taxon>Selenomonadaceae</taxon>
        <taxon>Selenomonas</taxon>
    </lineage>
</organism>
<keyword evidence="4" id="KW-1185">Reference proteome</keyword>
<evidence type="ECO:0000313" key="5">
    <source>
        <dbReference type="Proteomes" id="UP000183469"/>
    </source>
</evidence>
<protein>
    <submittedName>
        <fullName evidence="3">Uncharacterized protein</fullName>
    </submittedName>
</protein>
<dbReference type="EMBL" id="FNQG01000004">
    <property type="protein sequence ID" value="SDZ90474.1"/>
    <property type="molecule type" value="Genomic_DNA"/>
</dbReference>
<dbReference type="Proteomes" id="UP000182958">
    <property type="component" value="Unassembled WGS sequence"/>
</dbReference>
<evidence type="ECO:0000313" key="3">
    <source>
        <dbReference type="EMBL" id="SFW35431.1"/>
    </source>
</evidence>
<reference evidence="5 6" key="1">
    <citation type="submission" date="2016-10" db="EMBL/GenBank/DDBJ databases">
        <authorList>
            <person name="de Groot N.N."/>
        </authorList>
    </citation>
    <scope>NUCLEOTIDE SEQUENCE [LARGE SCALE GENOMIC DNA]</scope>
    <source>
        <strain evidence="1 5">DSM 2872</strain>
        <strain evidence="2 6">L14</strain>
    </source>
</reference>
<evidence type="ECO:0000313" key="4">
    <source>
        <dbReference type="Proteomes" id="UP000182958"/>
    </source>
</evidence>
<dbReference type="EMBL" id="FOJX01000006">
    <property type="protein sequence ID" value="SFB01605.1"/>
    <property type="molecule type" value="Genomic_DNA"/>
</dbReference>
<accession>A0A1K1NJF5</accession>
<dbReference type="RefSeq" id="WP_026759638.1">
    <property type="nucleotide sequence ID" value="NZ_FNQG01000004.1"/>
</dbReference>
<dbReference type="AlphaFoldDB" id="A0A1K1NJF5"/>
<proteinExistence type="predicted"/>
<evidence type="ECO:0000313" key="6">
    <source>
        <dbReference type="Proteomes" id="UP000183843"/>
    </source>
</evidence>
<name>A0A1K1NJF5_SELRU</name>
<dbReference type="EMBL" id="FPJA01000006">
    <property type="protein sequence ID" value="SFW35431.1"/>
    <property type="molecule type" value="Genomic_DNA"/>
</dbReference>
<gene>
    <name evidence="3" type="ORF">SAMN02910323_1414</name>
    <name evidence="2" type="ORF">SAMN05216587_10691</name>
    <name evidence="1" type="ORF">SAMN05660648_01174</name>
</gene>
<dbReference type="Proteomes" id="UP000183843">
    <property type="component" value="Unassembled WGS sequence"/>
</dbReference>
<sequence length="94" mass="10815">MIVAVNSATNKLFKFKTGKYNLKEQAAWKSRTAFVEDTLQEILRKAANKEATVFAKCCYGIELGRSEAEDRYLLSYDDAVSYWKNFDARVYQIA</sequence>
<reference evidence="3" key="2">
    <citation type="submission" date="2016-11" db="EMBL/GenBank/DDBJ databases">
        <authorList>
            <person name="Jaros S."/>
            <person name="Januszkiewicz K."/>
            <person name="Wedrychowicz H."/>
        </authorList>
    </citation>
    <scope>NUCLEOTIDE SEQUENCE [LARGE SCALE GENOMIC DNA]</scope>
    <source>
        <strain evidence="3">C3</strain>
    </source>
</reference>
<reference evidence="4" key="3">
    <citation type="submission" date="2016-11" db="EMBL/GenBank/DDBJ databases">
        <authorList>
            <person name="Varghese N."/>
            <person name="Submissions S."/>
        </authorList>
    </citation>
    <scope>NUCLEOTIDE SEQUENCE [LARGE SCALE GENOMIC DNA]</scope>
    <source>
        <strain evidence="4">C3</strain>
    </source>
</reference>
<dbReference type="Proteomes" id="UP000183469">
    <property type="component" value="Unassembled WGS sequence"/>
</dbReference>
<evidence type="ECO:0000313" key="2">
    <source>
        <dbReference type="EMBL" id="SFB01605.1"/>
    </source>
</evidence>
<evidence type="ECO:0000313" key="1">
    <source>
        <dbReference type="EMBL" id="SDZ90474.1"/>
    </source>
</evidence>
<dbReference type="OrthoDB" id="1666313at2"/>